<organism evidence="2">
    <name type="scientific">uncultured Rubrobacteraceae bacterium</name>
    <dbReference type="NCBI Taxonomy" id="349277"/>
    <lineage>
        <taxon>Bacteria</taxon>
        <taxon>Bacillati</taxon>
        <taxon>Actinomycetota</taxon>
        <taxon>Rubrobacteria</taxon>
        <taxon>Rubrobacterales</taxon>
        <taxon>Rubrobacteraceae</taxon>
        <taxon>environmental samples</taxon>
    </lineage>
</organism>
<feature type="compositionally biased region" description="Low complexity" evidence="1">
    <location>
        <begin position="82"/>
        <end position="95"/>
    </location>
</feature>
<sequence length="112" mass="12073">GRRRGAQGRPAAGLRLARPSRRRRATGGGLRRHRLRPLPAGVPGCGRVRGAPDRQARHAPLSVAVGEPRGPCVPRRDFRPESLGSRRGVARAGGPALRAARRPLLRPRRLGV</sequence>
<feature type="compositionally biased region" description="Basic residues" evidence="1">
    <location>
        <begin position="18"/>
        <end position="36"/>
    </location>
</feature>
<gene>
    <name evidence="2" type="ORF">AVDCRST_MAG05-1441</name>
</gene>
<reference evidence="2" key="1">
    <citation type="submission" date="2020-02" db="EMBL/GenBank/DDBJ databases">
        <authorList>
            <person name="Meier V. D."/>
        </authorList>
    </citation>
    <scope>NUCLEOTIDE SEQUENCE</scope>
    <source>
        <strain evidence="2">AVDCRST_MAG05</strain>
    </source>
</reference>
<feature type="compositionally biased region" description="Low complexity" evidence="1">
    <location>
        <begin position="7"/>
        <end position="17"/>
    </location>
</feature>
<feature type="non-terminal residue" evidence="2">
    <location>
        <position position="112"/>
    </location>
</feature>
<dbReference type="EMBL" id="CADCVM010000163">
    <property type="protein sequence ID" value="CAA9483606.1"/>
    <property type="molecule type" value="Genomic_DNA"/>
</dbReference>
<feature type="region of interest" description="Disordered" evidence="1">
    <location>
        <begin position="1"/>
        <end position="95"/>
    </location>
</feature>
<accession>A0A6J4RWK1</accession>
<protein>
    <submittedName>
        <fullName evidence="2">Uncharacterized protein</fullName>
    </submittedName>
</protein>
<dbReference type="AlphaFoldDB" id="A0A6J4RWK1"/>
<feature type="non-terminal residue" evidence="2">
    <location>
        <position position="1"/>
    </location>
</feature>
<evidence type="ECO:0000256" key="1">
    <source>
        <dbReference type="SAM" id="MobiDB-lite"/>
    </source>
</evidence>
<evidence type="ECO:0000313" key="2">
    <source>
        <dbReference type="EMBL" id="CAA9483606.1"/>
    </source>
</evidence>
<name>A0A6J4RWK1_9ACTN</name>
<proteinExistence type="predicted"/>